<evidence type="ECO:0000256" key="7">
    <source>
        <dbReference type="ARBA" id="ARBA00037909"/>
    </source>
</evidence>
<dbReference type="EC" id="1.14.11.15" evidence="9"/>
<organism evidence="12 13">
    <name type="scientific">Quillaja saponaria</name>
    <name type="common">Soap bark tree</name>
    <dbReference type="NCBI Taxonomy" id="32244"/>
    <lineage>
        <taxon>Eukaryota</taxon>
        <taxon>Viridiplantae</taxon>
        <taxon>Streptophyta</taxon>
        <taxon>Embryophyta</taxon>
        <taxon>Tracheophyta</taxon>
        <taxon>Spermatophyta</taxon>
        <taxon>Magnoliopsida</taxon>
        <taxon>eudicotyledons</taxon>
        <taxon>Gunneridae</taxon>
        <taxon>Pentapetalae</taxon>
        <taxon>rosids</taxon>
        <taxon>fabids</taxon>
        <taxon>Fabales</taxon>
        <taxon>Quillajaceae</taxon>
        <taxon>Quillaja</taxon>
    </lineage>
</organism>
<keyword evidence="4" id="KW-0223">Dioxygenase</keyword>
<dbReference type="AlphaFoldDB" id="A0AAD7PSR9"/>
<dbReference type="Gene3D" id="2.60.120.330">
    <property type="entry name" value="B-lactam Antibiotic, Isopenicillin N Synthase, Chain"/>
    <property type="match status" value="1"/>
</dbReference>
<dbReference type="Pfam" id="PF03171">
    <property type="entry name" value="2OG-FeII_Oxy"/>
    <property type="match status" value="1"/>
</dbReference>
<dbReference type="SUPFAM" id="SSF51197">
    <property type="entry name" value="Clavaminate synthase-like"/>
    <property type="match status" value="1"/>
</dbReference>
<dbReference type="PRINTS" id="PR00682">
    <property type="entry name" value="IPNSYNTHASE"/>
</dbReference>
<evidence type="ECO:0000256" key="1">
    <source>
        <dbReference type="ARBA" id="ARBA00001961"/>
    </source>
</evidence>
<gene>
    <name evidence="12" type="ORF">O6P43_015638</name>
</gene>
<evidence type="ECO:0000256" key="2">
    <source>
        <dbReference type="ARBA" id="ARBA00004972"/>
    </source>
</evidence>
<reference evidence="12" key="1">
    <citation type="journal article" date="2023" name="Science">
        <title>Elucidation of the pathway for biosynthesis of saponin adjuvants from the soapbark tree.</title>
        <authorList>
            <person name="Reed J."/>
            <person name="Orme A."/>
            <person name="El-Demerdash A."/>
            <person name="Owen C."/>
            <person name="Martin L.B.B."/>
            <person name="Misra R.C."/>
            <person name="Kikuchi S."/>
            <person name="Rejzek M."/>
            <person name="Martin A.C."/>
            <person name="Harkess A."/>
            <person name="Leebens-Mack J."/>
            <person name="Louveau T."/>
            <person name="Stephenson M.J."/>
            <person name="Osbourn A."/>
        </authorList>
    </citation>
    <scope>NUCLEOTIDE SEQUENCE</scope>
    <source>
        <strain evidence="12">S10</strain>
    </source>
</reference>
<dbReference type="PROSITE" id="PS51471">
    <property type="entry name" value="FE2OG_OXY"/>
    <property type="match status" value="1"/>
</dbReference>
<evidence type="ECO:0000256" key="6">
    <source>
        <dbReference type="ARBA" id="ARBA00023004"/>
    </source>
</evidence>
<dbReference type="PANTHER" id="PTHR47990">
    <property type="entry name" value="2-OXOGLUTARATE (2OG) AND FE(II)-DEPENDENT OXYGENASE SUPERFAMILY PROTEIN-RELATED"/>
    <property type="match status" value="1"/>
</dbReference>
<dbReference type="FunFam" id="2.60.120.330:FF:000013">
    <property type="entry name" value="Gibberellin 3-beta-dioxygenase 1"/>
    <property type="match status" value="1"/>
</dbReference>
<evidence type="ECO:0000256" key="5">
    <source>
        <dbReference type="ARBA" id="ARBA00023002"/>
    </source>
</evidence>
<dbReference type="InterPro" id="IPR027443">
    <property type="entry name" value="IPNS-like_sf"/>
</dbReference>
<evidence type="ECO:0000256" key="9">
    <source>
        <dbReference type="ARBA" id="ARBA00066695"/>
    </source>
</evidence>
<dbReference type="GO" id="GO:0009686">
    <property type="term" value="P:gibberellin biosynthetic process"/>
    <property type="evidence" value="ECO:0007669"/>
    <property type="project" value="UniProtKB-ARBA"/>
</dbReference>
<feature type="domain" description="Fe2OG dioxygenase" evidence="11">
    <location>
        <begin position="205"/>
        <end position="306"/>
    </location>
</feature>
<accession>A0AAD7PSR9</accession>
<sequence length="353" mass="39291">MVTLSEAYRDHPLHLHHIIPLDFSSAGTLPETHAWPELDDFATNGCSNGQKSIPVIDLKDPNAMEVIGIACEKWGVFELRNHEIPLNLIEEVDFQAKRFFALPSQNKLKALRSPGGATGYGVARISPFFSKYMWHEGFTIMGSPVDLAKRIWPNDYAPFCDPMENYQKQMKHLSEQLKHLIFNFLDISNEAKNWVGSTNSSGSGCACTAIQLNSYPSCPDPNRAMGLAPHTDTSLFTILHQSNTNGLQIFKDEVGWVPVNPDPTALVVNTGDILHIMSNGRFRSVLHRVMVNGTRPRYSVAYFYSPPLNYVVSASSNGVLKSGELARFHSVTVKEYIGLKAKNLEKALCLITI</sequence>
<dbReference type="Proteomes" id="UP001163823">
    <property type="component" value="Chromosome 6"/>
</dbReference>
<evidence type="ECO:0000313" key="13">
    <source>
        <dbReference type="Proteomes" id="UP001163823"/>
    </source>
</evidence>
<dbReference type="Pfam" id="PF14226">
    <property type="entry name" value="DIOX_N"/>
    <property type="match status" value="1"/>
</dbReference>
<evidence type="ECO:0000256" key="3">
    <source>
        <dbReference type="ARBA" id="ARBA00022723"/>
    </source>
</evidence>
<dbReference type="EMBL" id="JARAOO010000006">
    <property type="protein sequence ID" value="KAJ7966117.1"/>
    <property type="molecule type" value="Genomic_DNA"/>
</dbReference>
<evidence type="ECO:0000259" key="11">
    <source>
        <dbReference type="PROSITE" id="PS51471"/>
    </source>
</evidence>
<dbReference type="InterPro" id="IPR050231">
    <property type="entry name" value="Iron_ascorbate_oxido_reductase"/>
</dbReference>
<proteinExistence type="inferred from homology"/>
<evidence type="ECO:0000256" key="4">
    <source>
        <dbReference type="ARBA" id="ARBA00022964"/>
    </source>
</evidence>
<dbReference type="InterPro" id="IPR044861">
    <property type="entry name" value="IPNS-like_FE2OG_OXY"/>
</dbReference>
<dbReference type="InterPro" id="IPR005123">
    <property type="entry name" value="Oxoglu/Fe-dep_dioxygenase_dom"/>
</dbReference>
<keyword evidence="13" id="KW-1185">Reference proteome</keyword>
<protein>
    <recommendedName>
        <fullName evidence="9">gibberellin 3beta-dioxygenase</fullName>
        <ecNumber evidence="9">1.14.11.15</ecNumber>
    </recommendedName>
</protein>
<keyword evidence="3 10" id="KW-0479">Metal-binding</keyword>
<dbReference type="InterPro" id="IPR026992">
    <property type="entry name" value="DIOX_N"/>
</dbReference>
<dbReference type="KEGG" id="qsa:O6P43_015638"/>
<comment type="pathway">
    <text evidence="7">Plant hormone biosynthesis; gibberellin biosynthesis.</text>
</comment>
<evidence type="ECO:0000256" key="8">
    <source>
        <dbReference type="ARBA" id="ARBA00061560"/>
    </source>
</evidence>
<comment type="pathway">
    <text evidence="2">Hormone biosynthesis.</text>
</comment>
<comment type="cofactor">
    <cofactor evidence="1">
        <name>L-ascorbate</name>
        <dbReference type="ChEBI" id="CHEBI:38290"/>
    </cofactor>
</comment>
<dbReference type="GO" id="GO:0046872">
    <property type="term" value="F:metal ion binding"/>
    <property type="evidence" value="ECO:0007669"/>
    <property type="project" value="UniProtKB-KW"/>
</dbReference>
<evidence type="ECO:0000256" key="10">
    <source>
        <dbReference type="RuleBase" id="RU003682"/>
    </source>
</evidence>
<keyword evidence="5 10" id="KW-0560">Oxidoreductase</keyword>
<keyword evidence="6 10" id="KW-0408">Iron</keyword>
<name>A0AAD7PSR9_QUISA</name>
<dbReference type="GO" id="GO:0016707">
    <property type="term" value="F:gibberellin 3-beta-dioxygenase activity"/>
    <property type="evidence" value="ECO:0007669"/>
    <property type="project" value="UniProtKB-EC"/>
</dbReference>
<comment type="caution">
    <text evidence="12">The sequence shown here is derived from an EMBL/GenBank/DDBJ whole genome shotgun (WGS) entry which is preliminary data.</text>
</comment>
<comment type="similarity">
    <text evidence="8">Belongs to the iron/ascorbate-dependent oxidoreductase family. GA3OX subfamily.</text>
</comment>
<evidence type="ECO:0000313" key="12">
    <source>
        <dbReference type="EMBL" id="KAJ7966117.1"/>
    </source>
</evidence>